<keyword evidence="2" id="KW-1185">Reference proteome</keyword>
<evidence type="ECO:0000313" key="2">
    <source>
        <dbReference type="Proteomes" id="UP000499080"/>
    </source>
</evidence>
<proteinExistence type="predicted"/>
<name>A0A4Y2D905_ARAVE</name>
<dbReference type="Proteomes" id="UP000499080">
    <property type="component" value="Unassembled WGS sequence"/>
</dbReference>
<reference evidence="1 2" key="1">
    <citation type="journal article" date="2019" name="Sci. Rep.">
        <title>Orb-weaving spider Araneus ventricosus genome elucidates the spidroin gene catalogue.</title>
        <authorList>
            <person name="Kono N."/>
            <person name="Nakamura H."/>
            <person name="Ohtoshi R."/>
            <person name="Moran D.A.P."/>
            <person name="Shinohara A."/>
            <person name="Yoshida Y."/>
            <person name="Fujiwara M."/>
            <person name="Mori M."/>
            <person name="Tomita M."/>
            <person name="Arakawa K."/>
        </authorList>
    </citation>
    <scope>NUCLEOTIDE SEQUENCE [LARGE SCALE GENOMIC DNA]</scope>
</reference>
<dbReference type="AlphaFoldDB" id="A0A4Y2D905"/>
<accession>A0A4Y2D905</accession>
<comment type="caution">
    <text evidence="1">The sequence shown here is derived from an EMBL/GenBank/DDBJ whole genome shotgun (WGS) entry which is preliminary data.</text>
</comment>
<evidence type="ECO:0000313" key="1">
    <source>
        <dbReference type="EMBL" id="GBM13292.1"/>
    </source>
</evidence>
<dbReference type="EMBL" id="BGPR01000325">
    <property type="protein sequence ID" value="GBM13292.1"/>
    <property type="molecule type" value="Genomic_DNA"/>
</dbReference>
<organism evidence="1 2">
    <name type="scientific">Araneus ventricosus</name>
    <name type="common">Orbweaver spider</name>
    <name type="synonym">Epeira ventricosa</name>
    <dbReference type="NCBI Taxonomy" id="182803"/>
    <lineage>
        <taxon>Eukaryota</taxon>
        <taxon>Metazoa</taxon>
        <taxon>Ecdysozoa</taxon>
        <taxon>Arthropoda</taxon>
        <taxon>Chelicerata</taxon>
        <taxon>Arachnida</taxon>
        <taxon>Araneae</taxon>
        <taxon>Araneomorphae</taxon>
        <taxon>Entelegynae</taxon>
        <taxon>Araneoidea</taxon>
        <taxon>Araneidae</taxon>
        <taxon>Araneus</taxon>
    </lineage>
</organism>
<protein>
    <submittedName>
        <fullName evidence="1">Uncharacterized protein</fullName>
    </submittedName>
</protein>
<gene>
    <name evidence="1" type="ORF">AVEN_226278_1</name>
</gene>
<sequence>MQIIVLVLAKIYRIKIISWGLPLTPRRCISCWILSKSTNLMAELPAEFKSCGPLCTARQPEARTNPGLSFPGCIFTNPTLIELRQEIGQYDWLASPRADDVVLCSRACTFH</sequence>